<evidence type="ECO:0000256" key="1">
    <source>
        <dbReference type="SAM" id="Phobius"/>
    </source>
</evidence>
<evidence type="ECO:0000313" key="2">
    <source>
        <dbReference type="EMBL" id="MFD2909595.1"/>
    </source>
</evidence>
<evidence type="ECO:0000313" key="3">
    <source>
        <dbReference type="Proteomes" id="UP001597549"/>
    </source>
</evidence>
<dbReference type="EMBL" id="JBHUOL010000018">
    <property type="protein sequence ID" value="MFD2909595.1"/>
    <property type="molecule type" value="Genomic_DNA"/>
</dbReference>
<comment type="caution">
    <text evidence="2">The sequence shown here is derived from an EMBL/GenBank/DDBJ whole genome shotgun (WGS) entry which is preliminary data.</text>
</comment>
<protein>
    <submittedName>
        <fullName evidence="2">Uncharacterized protein</fullName>
    </submittedName>
</protein>
<sequence length="170" mass="20004">MNRFELNNFKNVLIIDDRILISNTFYQSVDDFKYRKTNSRSDQLKKISELVEIEFHSVGHIVLLKFRDKKINLEFYSTERMMEFLGLILNDDFKLVSSEKINLTKSIITVLIPIIVFLLLLYFTVETFKIDGINKYLMVFIGLISGIFVIVKKLLRSNITKYENIGQHPI</sequence>
<keyword evidence="3" id="KW-1185">Reference proteome</keyword>
<dbReference type="RefSeq" id="WP_379808229.1">
    <property type="nucleotide sequence ID" value="NZ_JBHUOL010000018.1"/>
</dbReference>
<organism evidence="2 3">
    <name type="scientific">Flavobacterium ardleyense</name>
    <dbReference type="NCBI Taxonomy" id="2038737"/>
    <lineage>
        <taxon>Bacteria</taxon>
        <taxon>Pseudomonadati</taxon>
        <taxon>Bacteroidota</taxon>
        <taxon>Flavobacteriia</taxon>
        <taxon>Flavobacteriales</taxon>
        <taxon>Flavobacteriaceae</taxon>
        <taxon>Flavobacterium</taxon>
    </lineage>
</organism>
<proteinExistence type="predicted"/>
<gene>
    <name evidence="2" type="ORF">ACFSX9_12730</name>
</gene>
<reference evidence="3" key="1">
    <citation type="journal article" date="2019" name="Int. J. Syst. Evol. Microbiol.">
        <title>The Global Catalogue of Microorganisms (GCM) 10K type strain sequencing project: providing services to taxonomists for standard genome sequencing and annotation.</title>
        <authorList>
            <consortium name="The Broad Institute Genomics Platform"/>
            <consortium name="The Broad Institute Genome Sequencing Center for Infectious Disease"/>
            <person name="Wu L."/>
            <person name="Ma J."/>
        </authorList>
    </citation>
    <scope>NUCLEOTIDE SEQUENCE [LARGE SCALE GENOMIC DNA]</scope>
    <source>
        <strain evidence="3">KCTC 52644</strain>
    </source>
</reference>
<keyword evidence="1" id="KW-0812">Transmembrane</keyword>
<feature type="transmembrane region" description="Helical" evidence="1">
    <location>
        <begin position="136"/>
        <end position="155"/>
    </location>
</feature>
<name>A0ABW5ZAS7_9FLAO</name>
<accession>A0ABW5ZAS7</accession>
<keyword evidence="1" id="KW-0472">Membrane</keyword>
<dbReference type="Proteomes" id="UP001597549">
    <property type="component" value="Unassembled WGS sequence"/>
</dbReference>
<feature type="transmembrane region" description="Helical" evidence="1">
    <location>
        <begin position="103"/>
        <end position="124"/>
    </location>
</feature>
<keyword evidence="1" id="KW-1133">Transmembrane helix</keyword>